<evidence type="ECO:0000259" key="7">
    <source>
        <dbReference type="Pfam" id="PF07195"/>
    </source>
</evidence>
<comment type="similarity">
    <text evidence="1 5">Belongs to the FliD family.</text>
</comment>
<comment type="subunit">
    <text evidence="2 5">Homopentamer.</text>
</comment>
<keyword evidence="8" id="KW-0966">Cell projection</keyword>
<dbReference type="RefSeq" id="WP_138678557.1">
    <property type="nucleotide sequence ID" value="NZ_JDST02000025.1"/>
</dbReference>
<dbReference type="AlphaFoldDB" id="A0A080MAK0"/>
<evidence type="ECO:0000256" key="2">
    <source>
        <dbReference type="ARBA" id="ARBA00011255"/>
    </source>
</evidence>
<sequence length="579" mass="58030">MAVSSPGLGSNLDVNSIVSQLMAVEKRPLTVLAQKQAGLQAKISALGSLQGTISAMQTAAGNLVPVSGTTAAQKFSALRTSVADATIASATTTSSAVAGTYSLAVTQLATQHSITTPGGASSPFSGTNGTLSDGGTLTLALGTADGVTVSKTTDITIADDSTPEAIRDAINAANAGVAALVINGTDGKQLLLTSDTAGSNQVIKISGSTGLSYVAPEARHHSVSTDIGVFSGVGGTLPVSGTLTIKLGDSDGSNINKTTDVTIAADSTPEMMRDAINSASAGVTAEVIDGTSGKQLVLTSNASGSNQFIELSGSAAPANTRSDPVEPADTFTQTHAALGATFTLNGVAVSSATNTVTTAIDGITLNLLKGPEAPATSLSTTLTISKDNTSLTTGVNALVKAINDFQSTARNLGSYDATSKKAGTLNGDSTLRTAQNSFRTALGEIPSALTGASLQRLSDIGVSLQKDGTLTVDAAKLSTAIGKDFNGVANLVAAYGSAVKSAADGLVGSGGLIAARSDGLNSSIVNLGKQSTVISNRLIDIEARYRKQFTSLDTLIAGMTTTSTFLTQQLANLPKYSNS</sequence>
<dbReference type="PANTHER" id="PTHR30288:SF0">
    <property type="entry name" value="FLAGELLAR HOOK-ASSOCIATED PROTEIN 2"/>
    <property type="match status" value="1"/>
</dbReference>
<name>A0A080MAK0_9PROT</name>
<protein>
    <recommendedName>
        <fullName evidence="5">Flagellar hook-associated protein 2</fullName>
        <shortName evidence="5">HAP2</shortName>
    </recommendedName>
    <alternativeName>
        <fullName evidence="5">Flagellar cap protein</fullName>
    </alternativeName>
</protein>
<reference evidence="8" key="1">
    <citation type="submission" date="2014-02" db="EMBL/GenBank/DDBJ databases">
        <title>Expanding our view of genomic diversity in Candidatus Accumulibacter clades.</title>
        <authorList>
            <person name="Skennerton C.T."/>
            <person name="Barr J.J."/>
            <person name="Slater F.R."/>
            <person name="Bond P.L."/>
            <person name="Tyson G.W."/>
        </authorList>
    </citation>
    <scope>NUCLEOTIDE SEQUENCE [LARGE SCALE GENOMIC DNA]</scope>
</reference>
<dbReference type="GO" id="GO:0009424">
    <property type="term" value="C:bacterial-type flagellum hook"/>
    <property type="evidence" value="ECO:0007669"/>
    <property type="project" value="UniProtKB-UniRule"/>
</dbReference>
<evidence type="ECO:0000313" key="9">
    <source>
        <dbReference type="Proteomes" id="UP000021315"/>
    </source>
</evidence>
<dbReference type="Proteomes" id="UP000021315">
    <property type="component" value="Unassembled WGS sequence"/>
</dbReference>
<feature type="domain" description="Flagellar hook-associated protein 2 N-terminal" evidence="6">
    <location>
        <begin position="10"/>
        <end position="112"/>
    </location>
</feature>
<comment type="caution">
    <text evidence="8">The sequence shown here is derived from an EMBL/GenBank/DDBJ whole genome shotgun (WGS) entry which is preliminary data.</text>
</comment>
<keyword evidence="5" id="KW-0964">Secreted</keyword>
<dbReference type="GO" id="GO:0005576">
    <property type="term" value="C:extracellular region"/>
    <property type="evidence" value="ECO:0007669"/>
    <property type="project" value="UniProtKB-SubCell"/>
</dbReference>
<comment type="function">
    <text evidence="5">Required for morphogenesis and for the elongation of the flagellar filament by facilitating polymerization of the flagellin monomers at the tip of growing filament. Forms a capping structure, which prevents flagellin subunits (transported through the central channel of the flagellum) from leaking out without polymerization at the distal end.</text>
</comment>
<gene>
    <name evidence="8" type="primary">fliD</name>
    <name evidence="8" type="ORF">AW06_001401</name>
</gene>
<dbReference type="Pfam" id="PF07196">
    <property type="entry name" value="Flagellin_IN"/>
    <property type="match status" value="2"/>
</dbReference>
<dbReference type="InterPro" id="IPR003481">
    <property type="entry name" value="FliD_N"/>
</dbReference>
<dbReference type="InterPro" id="IPR010809">
    <property type="entry name" value="FliD_C"/>
</dbReference>
<keyword evidence="8" id="KW-0969">Cilium</keyword>
<keyword evidence="4 5" id="KW-0975">Bacterial flagellum</keyword>
<comment type="subcellular location">
    <subcellularLocation>
        <location evidence="5">Secreted</location>
    </subcellularLocation>
    <subcellularLocation>
        <location evidence="5">Bacterial flagellum</location>
    </subcellularLocation>
</comment>
<proteinExistence type="inferred from homology"/>
<dbReference type="STRING" id="1453999.AW06_001401"/>
<accession>A0A080MAK0</accession>
<dbReference type="PANTHER" id="PTHR30288">
    <property type="entry name" value="FLAGELLAR CAP/ASSEMBLY PROTEIN FLID"/>
    <property type="match status" value="1"/>
</dbReference>
<dbReference type="InterPro" id="IPR010810">
    <property type="entry name" value="Flagellin_hook_IN_motif"/>
</dbReference>
<dbReference type="GO" id="GO:0007155">
    <property type="term" value="P:cell adhesion"/>
    <property type="evidence" value="ECO:0007669"/>
    <property type="project" value="InterPro"/>
</dbReference>
<dbReference type="GO" id="GO:0071973">
    <property type="term" value="P:bacterial-type flagellum-dependent cell motility"/>
    <property type="evidence" value="ECO:0007669"/>
    <property type="project" value="TreeGrafter"/>
</dbReference>
<evidence type="ECO:0000256" key="1">
    <source>
        <dbReference type="ARBA" id="ARBA00009764"/>
    </source>
</evidence>
<organism evidence="8 9">
    <name type="scientific">Candidatus Accumulibacter cognatus</name>
    <dbReference type="NCBI Taxonomy" id="2954383"/>
    <lineage>
        <taxon>Bacteria</taxon>
        <taxon>Pseudomonadati</taxon>
        <taxon>Pseudomonadota</taxon>
        <taxon>Betaproteobacteria</taxon>
        <taxon>Candidatus Accumulibacter</taxon>
    </lineage>
</organism>
<evidence type="ECO:0000256" key="5">
    <source>
        <dbReference type="RuleBase" id="RU362066"/>
    </source>
</evidence>
<dbReference type="EMBL" id="JDST02000025">
    <property type="protein sequence ID" value="KFB77475.1"/>
    <property type="molecule type" value="Genomic_DNA"/>
</dbReference>
<keyword evidence="8" id="KW-0282">Flagellum</keyword>
<evidence type="ECO:0000256" key="3">
    <source>
        <dbReference type="ARBA" id="ARBA00023054"/>
    </source>
</evidence>
<dbReference type="GO" id="GO:0009421">
    <property type="term" value="C:bacterial-type flagellum filament cap"/>
    <property type="evidence" value="ECO:0007669"/>
    <property type="project" value="InterPro"/>
</dbReference>
<evidence type="ECO:0000256" key="4">
    <source>
        <dbReference type="ARBA" id="ARBA00023143"/>
    </source>
</evidence>
<evidence type="ECO:0000313" key="8">
    <source>
        <dbReference type="EMBL" id="KFB77475.1"/>
    </source>
</evidence>
<evidence type="ECO:0000259" key="6">
    <source>
        <dbReference type="Pfam" id="PF02465"/>
    </source>
</evidence>
<dbReference type="Pfam" id="PF07195">
    <property type="entry name" value="FliD_C"/>
    <property type="match status" value="1"/>
</dbReference>
<dbReference type="Pfam" id="PF02465">
    <property type="entry name" value="FliD_N"/>
    <property type="match status" value="1"/>
</dbReference>
<feature type="domain" description="Flagellar hook-associated protein 2 C-terminal" evidence="7">
    <location>
        <begin position="340"/>
        <end position="559"/>
    </location>
</feature>
<keyword evidence="9" id="KW-1185">Reference proteome</keyword>
<keyword evidence="3" id="KW-0175">Coiled coil</keyword>
<dbReference type="InterPro" id="IPR040026">
    <property type="entry name" value="FliD"/>
</dbReference>